<protein>
    <submittedName>
        <fullName evidence="1">Uncharacterized protein</fullName>
    </submittedName>
</protein>
<accession>A0ABU0MV64</accession>
<proteinExistence type="predicted"/>
<reference evidence="1 2" key="1">
    <citation type="submission" date="2023-07" db="EMBL/GenBank/DDBJ databases">
        <title>Genomic Encyclopedia of Type Strains, Phase IV (KMG-IV): sequencing the most valuable type-strain genomes for metagenomic binning, comparative biology and taxonomic classification.</title>
        <authorList>
            <person name="Goeker M."/>
        </authorList>
    </citation>
    <scope>NUCLEOTIDE SEQUENCE [LARGE SCALE GENOMIC DNA]</scope>
    <source>
        <strain evidence="1 2">DSM 19922</strain>
    </source>
</reference>
<name>A0ABU0MV64_9PROT</name>
<evidence type="ECO:0000313" key="2">
    <source>
        <dbReference type="Proteomes" id="UP001244552"/>
    </source>
</evidence>
<dbReference type="RefSeq" id="WP_209991151.1">
    <property type="nucleotide sequence ID" value="NZ_JAGINO010000042.1"/>
</dbReference>
<comment type="caution">
    <text evidence="1">The sequence shown here is derived from an EMBL/GenBank/DDBJ whole genome shotgun (WGS) entry which is preliminary data.</text>
</comment>
<gene>
    <name evidence="1" type="ORF">QO018_006271</name>
</gene>
<dbReference type="Proteomes" id="UP001244552">
    <property type="component" value="Unassembled WGS sequence"/>
</dbReference>
<dbReference type="EMBL" id="JAUSVU010000045">
    <property type="protein sequence ID" value="MDQ0537367.1"/>
    <property type="molecule type" value="Genomic_DNA"/>
</dbReference>
<organism evidence="1 2">
    <name type="scientific">Azospirillum picis</name>
    <dbReference type="NCBI Taxonomy" id="488438"/>
    <lineage>
        <taxon>Bacteria</taxon>
        <taxon>Pseudomonadati</taxon>
        <taxon>Pseudomonadota</taxon>
        <taxon>Alphaproteobacteria</taxon>
        <taxon>Rhodospirillales</taxon>
        <taxon>Azospirillaceae</taxon>
        <taxon>Azospirillum</taxon>
    </lineage>
</organism>
<evidence type="ECO:0000313" key="1">
    <source>
        <dbReference type="EMBL" id="MDQ0537367.1"/>
    </source>
</evidence>
<sequence length="52" mass="5762">MPNRLFPDDPALASVCHHRIRQLASFGSTLKVINYLSSDVDLPLLLSLLPTD</sequence>
<keyword evidence="2" id="KW-1185">Reference proteome</keyword>